<reference evidence="5" key="1">
    <citation type="submission" date="2020-10" db="EMBL/GenBank/DDBJ databases">
        <authorList>
            <person name="Gilroy R."/>
        </authorList>
    </citation>
    <scope>NUCLEOTIDE SEQUENCE</scope>
    <source>
        <strain evidence="5">ChiSjej6B24-2974</strain>
    </source>
</reference>
<dbReference type="Gene3D" id="1.10.10.60">
    <property type="entry name" value="Homeodomain-like"/>
    <property type="match status" value="1"/>
</dbReference>
<dbReference type="Proteomes" id="UP000824260">
    <property type="component" value="Unassembled WGS sequence"/>
</dbReference>
<dbReference type="SUPFAM" id="SSF46689">
    <property type="entry name" value="Homeodomain-like"/>
    <property type="match status" value="1"/>
</dbReference>
<dbReference type="InterPro" id="IPR018060">
    <property type="entry name" value="HTH_AraC"/>
</dbReference>
<sequence length="304" mass="34307">MEEKRGKTAGNRERLLGGIMPNMLPSMNLSSASDAMRSNISWCRIVSSQDEPLSTERHKHTVHELHYIYEGALRFEFGEAMTLTCEANNYIFIPSGIMHSIVDTAPYTRKLVIGFEIISRNELINEVFNQTHIPVAGLETQAFHELAQALIHKTAMSDLTTSVSIACIVHTLLLEIVDSLAARAENKAQRLRESEDCQRIDQILSYVNENAFNGITGNDVANAMGLSVRQTSRICRRLFDCSLNQLIVRVRLKEICKLLTDSKYSIAEIAEIAGFASPYSFSRHFSHYTGVTPSSYRRNYEIRQ</sequence>
<dbReference type="InterPro" id="IPR003313">
    <property type="entry name" value="AraC-bd"/>
</dbReference>
<dbReference type="Pfam" id="PF12833">
    <property type="entry name" value="HTH_18"/>
    <property type="match status" value="1"/>
</dbReference>
<reference evidence="5" key="2">
    <citation type="journal article" date="2021" name="PeerJ">
        <title>Extensive microbial diversity within the chicken gut microbiome revealed by metagenomics and culture.</title>
        <authorList>
            <person name="Gilroy R."/>
            <person name="Ravi A."/>
            <person name="Getino M."/>
            <person name="Pursley I."/>
            <person name="Horton D.L."/>
            <person name="Alikhan N.F."/>
            <person name="Baker D."/>
            <person name="Gharbi K."/>
            <person name="Hall N."/>
            <person name="Watson M."/>
            <person name="Adriaenssens E.M."/>
            <person name="Foster-Nyarko E."/>
            <person name="Jarju S."/>
            <person name="Secka A."/>
            <person name="Antonio M."/>
            <person name="Oren A."/>
            <person name="Chaudhuri R.R."/>
            <person name="La Ragione R."/>
            <person name="Hildebrand F."/>
            <person name="Pallen M.J."/>
        </authorList>
    </citation>
    <scope>NUCLEOTIDE SEQUENCE</scope>
    <source>
        <strain evidence="5">ChiSjej6B24-2974</strain>
    </source>
</reference>
<dbReference type="InterPro" id="IPR020449">
    <property type="entry name" value="Tscrpt_reg_AraC-type_HTH"/>
</dbReference>
<organism evidence="5 6">
    <name type="scientific">Candidatus Pullichristensenella stercorigallinarum</name>
    <dbReference type="NCBI Taxonomy" id="2840909"/>
    <lineage>
        <taxon>Bacteria</taxon>
        <taxon>Bacillati</taxon>
        <taxon>Bacillota</taxon>
        <taxon>Clostridia</taxon>
        <taxon>Candidatus Pullichristensenella</taxon>
    </lineage>
</organism>
<proteinExistence type="predicted"/>
<feature type="domain" description="HTH araC/xylS-type" evidence="4">
    <location>
        <begin position="201"/>
        <end position="299"/>
    </location>
</feature>
<dbReference type="Pfam" id="PF02311">
    <property type="entry name" value="AraC_binding"/>
    <property type="match status" value="1"/>
</dbReference>
<dbReference type="PROSITE" id="PS00041">
    <property type="entry name" value="HTH_ARAC_FAMILY_1"/>
    <property type="match status" value="1"/>
</dbReference>
<evidence type="ECO:0000259" key="4">
    <source>
        <dbReference type="PROSITE" id="PS01124"/>
    </source>
</evidence>
<dbReference type="InterPro" id="IPR037923">
    <property type="entry name" value="HTH-like"/>
</dbReference>
<keyword evidence="3" id="KW-0804">Transcription</keyword>
<dbReference type="AlphaFoldDB" id="A0A9D0ZM68"/>
<keyword evidence="2" id="KW-0238">DNA-binding</keyword>
<dbReference type="GO" id="GO:0043565">
    <property type="term" value="F:sequence-specific DNA binding"/>
    <property type="evidence" value="ECO:0007669"/>
    <property type="project" value="InterPro"/>
</dbReference>
<dbReference type="PROSITE" id="PS01124">
    <property type="entry name" value="HTH_ARAC_FAMILY_2"/>
    <property type="match status" value="1"/>
</dbReference>
<dbReference type="InterPro" id="IPR014710">
    <property type="entry name" value="RmlC-like_jellyroll"/>
</dbReference>
<dbReference type="PANTHER" id="PTHR43280">
    <property type="entry name" value="ARAC-FAMILY TRANSCRIPTIONAL REGULATOR"/>
    <property type="match status" value="1"/>
</dbReference>
<evidence type="ECO:0000313" key="6">
    <source>
        <dbReference type="Proteomes" id="UP000824260"/>
    </source>
</evidence>
<evidence type="ECO:0000256" key="2">
    <source>
        <dbReference type="ARBA" id="ARBA00023125"/>
    </source>
</evidence>
<name>A0A9D0ZM68_9FIRM</name>
<dbReference type="PRINTS" id="PR00032">
    <property type="entry name" value="HTHARAC"/>
</dbReference>
<dbReference type="PANTHER" id="PTHR43280:SF27">
    <property type="entry name" value="TRANSCRIPTIONAL REGULATOR MTLR"/>
    <property type="match status" value="1"/>
</dbReference>
<evidence type="ECO:0000256" key="3">
    <source>
        <dbReference type="ARBA" id="ARBA00023163"/>
    </source>
</evidence>
<dbReference type="SMART" id="SM00342">
    <property type="entry name" value="HTH_ARAC"/>
    <property type="match status" value="1"/>
</dbReference>
<dbReference type="EMBL" id="DVFZ01000078">
    <property type="protein sequence ID" value="HIQ82975.1"/>
    <property type="molecule type" value="Genomic_DNA"/>
</dbReference>
<gene>
    <name evidence="5" type="ORF">IAA52_07715</name>
</gene>
<evidence type="ECO:0000256" key="1">
    <source>
        <dbReference type="ARBA" id="ARBA00023015"/>
    </source>
</evidence>
<dbReference type="GO" id="GO:0003700">
    <property type="term" value="F:DNA-binding transcription factor activity"/>
    <property type="evidence" value="ECO:0007669"/>
    <property type="project" value="InterPro"/>
</dbReference>
<dbReference type="Gene3D" id="2.60.120.10">
    <property type="entry name" value="Jelly Rolls"/>
    <property type="match status" value="1"/>
</dbReference>
<accession>A0A9D0ZM68</accession>
<evidence type="ECO:0000313" key="5">
    <source>
        <dbReference type="EMBL" id="HIQ82975.1"/>
    </source>
</evidence>
<dbReference type="InterPro" id="IPR009057">
    <property type="entry name" value="Homeodomain-like_sf"/>
</dbReference>
<dbReference type="SUPFAM" id="SSF51215">
    <property type="entry name" value="Regulatory protein AraC"/>
    <property type="match status" value="1"/>
</dbReference>
<comment type="caution">
    <text evidence="5">The sequence shown here is derived from an EMBL/GenBank/DDBJ whole genome shotgun (WGS) entry which is preliminary data.</text>
</comment>
<protein>
    <submittedName>
        <fullName evidence="5">Helix-turn-helix transcriptional regulator</fullName>
    </submittedName>
</protein>
<keyword evidence="1" id="KW-0805">Transcription regulation</keyword>
<dbReference type="InterPro" id="IPR018062">
    <property type="entry name" value="HTH_AraC-typ_CS"/>
</dbReference>